<dbReference type="AlphaFoldDB" id="A0A290QC99"/>
<dbReference type="PANTHER" id="PTHR46401:SF2">
    <property type="entry name" value="GLYCOSYLTRANSFERASE WBBK-RELATED"/>
    <property type="match status" value="1"/>
</dbReference>
<keyword evidence="1" id="KW-0808">Transferase</keyword>
<dbReference type="RefSeq" id="WP_096057506.1">
    <property type="nucleotide sequence ID" value="NZ_CP023344.1"/>
</dbReference>
<dbReference type="KEGG" id="vbh:CMV30_19055"/>
<dbReference type="GO" id="GO:0009103">
    <property type="term" value="P:lipopolysaccharide biosynthetic process"/>
    <property type="evidence" value="ECO:0007669"/>
    <property type="project" value="TreeGrafter"/>
</dbReference>
<evidence type="ECO:0000313" key="3">
    <source>
        <dbReference type="Proteomes" id="UP000217265"/>
    </source>
</evidence>
<dbReference type="EMBL" id="CP023344">
    <property type="protein sequence ID" value="ATC65877.1"/>
    <property type="molecule type" value="Genomic_DNA"/>
</dbReference>
<dbReference type="Gene3D" id="3.40.50.2000">
    <property type="entry name" value="Glycogen Phosphorylase B"/>
    <property type="match status" value="3"/>
</dbReference>
<reference evidence="2 3" key="1">
    <citation type="submission" date="2017-09" db="EMBL/GenBank/DDBJ databases">
        <title>Complete genome sequence of Verrucomicrobial strain HZ-65, isolated from freshwater.</title>
        <authorList>
            <person name="Choi A."/>
        </authorList>
    </citation>
    <scope>NUCLEOTIDE SEQUENCE [LARGE SCALE GENOMIC DNA]</scope>
    <source>
        <strain evidence="2 3">HZ-65</strain>
    </source>
</reference>
<dbReference type="OrthoDB" id="269113at2"/>
<dbReference type="Proteomes" id="UP000217265">
    <property type="component" value="Chromosome"/>
</dbReference>
<dbReference type="GO" id="GO:0016757">
    <property type="term" value="F:glycosyltransferase activity"/>
    <property type="evidence" value="ECO:0007669"/>
    <property type="project" value="TreeGrafter"/>
</dbReference>
<evidence type="ECO:0008006" key="4">
    <source>
        <dbReference type="Google" id="ProtNLM"/>
    </source>
</evidence>
<proteinExistence type="predicted"/>
<protein>
    <recommendedName>
        <fullName evidence="4">Glycosyltransferase subfamily 4-like N-terminal domain-containing protein</fullName>
    </recommendedName>
</protein>
<dbReference type="PANTHER" id="PTHR46401">
    <property type="entry name" value="GLYCOSYLTRANSFERASE WBBK-RELATED"/>
    <property type="match status" value="1"/>
</dbReference>
<keyword evidence="3" id="KW-1185">Reference proteome</keyword>
<organism evidence="2 3">
    <name type="scientific">Nibricoccus aquaticus</name>
    <dbReference type="NCBI Taxonomy" id="2576891"/>
    <lineage>
        <taxon>Bacteria</taxon>
        <taxon>Pseudomonadati</taxon>
        <taxon>Verrucomicrobiota</taxon>
        <taxon>Opitutia</taxon>
        <taxon>Opitutales</taxon>
        <taxon>Opitutaceae</taxon>
        <taxon>Nibricoccus</taxon>
    </lineage>
</organism>
<name>A0A290QC99_9BACT</name>
<dbReference type="Pfam" id="PF13692">
    <property type="entry name" value="Glyco_trans_1_4"/>
    <property type="match status" value="1"/>
</dbReference>
<dbReference type="SUPFAM" id="SSF53756">
    <property type="entry name" value="UDP-Glycosyltransferase/glycogen phosphorylase"/>
    <property type="match status" value="2"/>
</dbReference>
<dbReference type="CDD" id="cd03801">
    <property type="entry name" value="GT4_PimA-like"/>
    <property type="match status" value="1"/>
</dbReference>
<evidence type="ECO:0000256" key="1">
    <source>
        <dbReference type="ARBA" id="ARBA00022679"/>
    </source>
</evidence>
<sequence>MTSKLAGRRIACFFPWKPFEPTGAWCRFQCLWRFLLDQGCEVTLCLLADGADAQLKNVAVSFPKNFNLVGAVWNFGQKLATGAHRRELKGLTQAEIGLLLMYEKTLYTENAEFSQWLHERVSDHDLMICEYPMMLPVLADCCRKAGKPLIATSYDALFELHGTTPFGRDTLRRKEIEALSLADEVVFCTETERKLFESFKIRGHVVPNTGDARSVTPGKHEEFKASVTASLALKTPHFVLFVGSDHGPNREAVAEIKQFARQIPEVSFVIAGTCCPKSTEGNVIALGSVEPGILDSLYRGASTVIVPLLRGTGMSLKTFEAFNYAKALISTPVGARGFTVESGKELLLVEKPTDFPAAIRQLLSDATLRERLGLNARAYAEKLDYRNQFSPYADIIERLLATSPAPAITKTAPPGLLLVDNNLSDHIGHHYNYALSLRDHCRAAGFGFSALVKQKAAADILSELDGVPLFRQGLHEDAAQNPYPAEWGHMRGMYDFLASNDRFARELEEGLQSRARSGEVIFLPNATPRQILGVALLLNKNPIYRLLRFVLMLRYSVNSGVGPINARKAFFDKETAEHYLFSFDKLAGVSADCVRLVTDSQELAKEYATLARRPVEVMPIPHTANEDAGAAVAGVPTKNKSKLRVVFLGDARDEKGFELLPALARACAQEPWLSKVELVFHAYISSHYHLKMGTVIEELSGVKARNLSLVKSSLSAAAYRHLLATADLVLLPYDSITYRSRTSGPFVEAICAGKPVVAPAQSWMSIQLGTSGAGKTFSSGNVGDFVAAVLAVLQNHATYATAAQELGCKYREYHNPENFVRQLVGAGS</sequence>
<accession>A0A290QC99</accession>
<gene>
    <name evidence="2" type="ORF">CMV30_19055</name>
</gene>
<evidence type="ECO:0000313" key="2">
    <source>
        <dbReference type="EMBL" id="ATC65877.1"/>
    </source>
</evidence>